<feature type="region of interest" description="Disordered" evidence="9">
    <location>
        <begin position="125"/>
        <end position="469"/>
    </location>
</feature>
<feature type="compositionally biased region" description="Basic residues" evidence="9">
    <location>
        <begin position="166"/>
        <end position="179"/>
    </location>
</feature>
<feature type="compositionally biased region" description="Low complexity" evidence="9">
    <location>
        <begin position="428"/>
        <end position="464"/>
    </location>
</feature>
<dbReference type="InterPro" id="IPR044763">
    <property type="entry name" value="Ded1/Dbp1_DEADc"/>
</dbReference>
<feature type="region of interest" description="Disordered" evidence="9">
    <location>
        <begin position="933"/>
        <end position="988"/>
    </location>
</feature>
<keyword evidence="5" id="KW-0067">ATP-binding</keyword>
<dbReference type="PROSITE" id="PS00039">
    <property type="entry name" value="DEAD_ATP_HELICASE"/>
    <property type="match status" value="1"/>
</dbReference>
<keyword evidence="14" id="KW-1185">Reference proteome</keyword>
<feature type="compositionally biased region" description="Basic and acidic residues" evidence="9">
    <location>
        <begin position="272"/>
        <end position="285"/>
    </location>
</feature>
<dbReference type="SUPFAM" id="SSF52540">
    <property type="entry name" value="P-loop containing nucleoside triphosphate hydrolases"/>
    <property type="match status" value="1"/>
</dbReference>
<feature type="compositionally biased region" description="Basic and acidic residues" evidence="9">
    <location>
        <begin position="199"/>
        <end position="208"/>
    </location>
</feature>
<evidence type="ECO:0000256" key="7">
    <source>
        <dbReference type="ARBA" id="ARBA00047984"/>
    </source>
</evidence>
<dbReference type="InterPro" id="IPR001650">
    <property type="entry name" value="Helicase_C-like"/>
</dbReference>
<feature type="compositionally biased region" description="Basic and acidic residues" evidence="9">
    <location>
        <begin position="181"/>
        <end position="192"/>
    </location>
</feature>
<evidence type="ECO:0000256" key="2">
    <source>
        <dbReference type="ARBA" id="ARBA00022741"/>
    </source>
</evidence>
<evidence type="ECO:0000256" key="4">
    <source>
        <dbReference type="ARBA" id="ARBA00022806"/>
    </source>
</evidence>
<dbReference type="EC" id="3.6.4.13" evidence="1"/>
<evidence type="ECO:0000256" key="1">
    <source>
        <dbReference type="ARBA" id="ARBA00012552"/>
    </source>
</evidence>
<feature type="compositionally biased region" description="Basic and acidic residues" evidence="9">
    <location>
        <begin position="293"/>
        <end position="335"/>
    </location>
</feature>
<keyword evidence="6" id="KW-0694">RNA-binding</keyword>
<comment type="catalytic activity">
    <reaction evidence="7">
        <text>ATP + H2O = ADP + phosphate + H(+)</text>
        <dbReference type="Rhea" id="RHEA:13065"/>
        <dbReference type="ChEBI" id="CHEBI:15377"/>
        <dbReference type="ChEBI" id="CHEBI:15378"/>
        <dbReference type="ChEBI" id="CHEBI:30616"/>
        <dbReference type="ChEBI" id="CHEBI:43474"/>
        <dbReference type="ChEBI" id="CHEBI:456216"/>
        <dbReference type="EC" id="3.6.4.13"/>
    </reaction>
</comment>
<feature type="domain" description="Helicase C-terminal" evidence="11">
    <location>
        <begin position="783"/>
        <end position="927"/>
    </location>
</feature>
<dbReference type="Gene3D" id="3.40.50.300">
    <property type="entry name" value="P-loop containing nucleotide triphosphate hydrolases"/>
    <property type="match status" value="2"/>
</dbReference>
<evidence type="ECO:0000256" key="9">
    <source>
        <dbReference type="SAM" id="MobiDB-lite"/>
    </source>
</evidence>
<reference evidence="13" key="1">
    <citation type="submission" date="2022-08" db="EMBL/GenBank/DDBJ databases">
        <title>Novel sulfate-reducing endosymbionts in the free-living metamonad Anaeramoeba.</title>
        <authorList>
            <person name="Jerlstrom-Hultqvist J."/>
            <person name="Cepicka I."/>
            <person name="Gallot-Lavallee L."/>
            <person name="Salas-Leiva D."/>
            <person name="Curtis B.A."/>
            <person name="Zahonova K."/>
            <person name="Pipaliya S."/>
            <person name="Dacks J."/>
            <person name="Roger A.J."/>
        </authorList>
    </citation>
    <scope>NUCLEOTIDE SEQUENCE</scope>
    <source>
        <strain evidence="13">Schooner1</strain>
    </source>
</reference>
<feature type="compositionally biased region" description="Polar residues" evidence="9">
    <location>
        <begin position="336"/>
        <end position="345"/>
    </location>
</feature>
<sequence>MIWCARAHGLQTDLIIINGSVNTEYIINDIIKKSKKPTKVSYTFHIESQPKKKGTVSLQDDQLSLKVSSHETLCYKFSEETKILSTETNEISVVITPNKRAKFSFVNEESCQTFVDNLKNQLEKFEQPKNKENSKEQKKEQVDKLEFSPMEQLQRRRNSKPSRTVRFSRSKKTQLKNKNQKSQDKYSKKNRNESTNGSDNRDQEEFRGKKNNSKKYNKKSQNRSEEESQSQSQSESDEGSKTKNRSQSGSGSESPIESKTVTLSQEEEEGSQEERKKKTDKSSRNRDKKNSKRERSREKDKYSKREKDRHSKKEEYPNREREDYQDRNWRNERSNYHQGRNTGNYNSNNRFRDNRESRSRSSRYNNSNYSRYNNKEDNRYSPRNDRENKVYSSSDWRRKSKYDEEEKTSTNNKEQSRERSNEREKKNISNYKNENSNNERQGNYNRNSYYRSSQNNYRTNNYRSRNNEKYSYKPKEELFKQKSLDLDLIKKLEKQRVQDEEEGKIASLFVDLDAYDEVSVEITGDNIPEPMSNFYDLDIGEIVYKNVKEARFGRPTPVQKHSFSVIINGRDLMACAETGSGKTVAFACPIISRILFEGIAVQKRGSFNNYQRRYGCVAEPLALILTPTRELSQQIHKECIKFSKNSPLNCSCVYGGTPIYNQINSLRKEPTHLLVATPGRLIDLLNRKEVNLSKLKFLVLDEADRMLDMGFIPQIREIIEDFNMPIKNRQTLMFSATFPKEIQRLASDFLTDYIFLSVGKIGSATSLVTQKVRFVEEHEKFETLVELLTKHTGLTLIFVERKIDADDLDKKLYDEGFHVLSIHGNKTQRQREESLKLFKNTTIDILVATDVAARGLDVPNVTHVINYDLPTDISDYIHRIGRTGRAGQQGLATGFINHGSNAKVLRKLIGTLEDSEQEIPEWLIGMAGNSYDRRSGGRRYNNRGRNNNRNNGGRFSGIDYRKLQGNQRRFYNGKSRNDNNQSRRNSKW</sequence>
<comment type="caution">
    <text evidence="13">The sequence shown here is derived from an EMBL/GenBank/DDBJ whole genome shotgun (WGS) entry which is preliminary data.</text>
</comment>
<dbReference type="PROSITE" id="PS51194">
    <property type="entry name" value="HELICASE_CTER"/>
    <property type="match status" value="1"/>
</dbReference>
<dbReference type="InterPro" id="IPR014014">
    <property type="entry name" value="RNA_helicase_DEAD_Q_motif"/>
</dbReference>
<feature type="compositionally biased region" description="Basic residues" evidence="9">
    <location>
        <begin position="209"/>
        <end position="221"/>
    </location>
</feature>
<evidence type="ECO:0000313" key="14">
    <source>
        <dbReference type="Proteomes" id="UP001150062"/>
    </source>
</evidence>
<evidence type="ECO:0000313" key="13">
    <source>
        <dbReference type="EMBL" id="KAJ6246115.1"/>
    </source>
</evidence>
<dbReference type="SMART" id="SM00487">
    <property type="entry name" value="DEXDc"/>
    <property type="match status" value="1"/>
</dbReference>
<keyword evidence="4" id="KW-0347">Helicase</keyword>
<dbReference type="PROSITE" id="PS51192">
    <property type="entry name" value="HELICASE_ATP_BIND_1"/>
    <property type="match status" value="1"/>
</dbReference>
<evidence type="ECO:0000259" key="11">
    <source>
        <dbReference type="PROSITE" id="PS51194"/>
    </source>
</evidence>
<dbReference type="Proteomes" id="UP001150062">
    <property type="component" value="Unassembled WGS sequence"/>
</dbReference>
<dbReference type="CDD" id="cd18787">
    <property type="entry name" value="SF2_C_DEAD"/>
    <property type="match status" value="1"/>
</dbReference>
<evidence type="ECO:0000256" key="8">
    <source>
        <dbReference type="PROSITE-ProRule" id="PRU00552"/>
    </source>
</evidence>
<feature type="short sequence motif" description="Q motif" evidence="8">
    <location>
        <begin position="532"/>
        <end position="560"/>
    </location>
</feature>
<dbReference type="PROSITE" id="PS51195">
    <property type="entry name" value="Q_MOTIF"/>
    <property type="match status" value="1"/>
</dbReference>
<protein>
    <recommendedName>
        <fullName evidence="1">RNA helicase</fullName>
        <ecNumber evidence="1">3.6.4.13</ecNumber>
    </recommendedName>
</protein>
<feature type="domain" description="Helicase ATP-binding" evidence="10">
    <location>
        <begin position="563"/>
        <end position="756"/>
    </location>
</feature>
<evidence type="ECO:0000256" key="3">
    <source>
        <dbReference type="ARBA" id="ARBA00022801"/>
    </source>
</evidence>
<dbReference type="PANTHER" id="PTHR47958">
    <property type="entry name" value="ATP-DEPENDENT RNA HELICASE DBP3"/>
    <property type="match status" value="1"/>
</dbReference>
<proteinExistence type="predicted"/>
<organism evidence="13 14">
    <name type="scientific">Anaeramoeba flamelloides</name>
    <dbReference type="NCBI Taxonomy" id="1746091"/>
    <lineage>
        <taxon>Eukaryota</taxon>
        <taxon>Metamonada</taxon>
        <taxon>Anaeramoebidae</taxon>
        <taxon>Anaeramoeba</taxon>
    </lineage>
</organism>
<feature type="domain" description="DEAD-box RNA helicase Q" evidence="12">
    <location>
        <begin position="532"/>
        <end position="560"/>
    </location>
</feature>
<evidence type="ECO:0000256" key="6">
    <source>
        <dbReference type="ARBA" id="ARBA00022884"/>
    </source>
</evidence>
<dbReference type="CDD" id="cd17967">
    <property type="entry name" value="DEADc_DDX3_DDX4"/>
    <property type="match status" value="1"/>
</dbReference>
<accession>A0ABQ8YNN4</accession>
<feature type="compositionally biased region" description="Low complexity" evidence="9">
    <location>
        <begin position="943"/>
        <end position="953"/>
    </location>
</feature>
<evidence type="ECO:0000259" key="10">
    <source>
        <dbReference type="PROSITE" id="PS51192"/>
    </source>
</evidence>
<feature type="compositionally biased region" description="Polar residues" evidence="9">
    <location>
        <begin position="245"/>
        <end position="263"/>
    </location>
</feature>
<evidence type="ECO:0000256" key="5">
    <source>
        <dbReference type="ARBA" id="ARBA00022840"/>
    </source>
</evidence>
<dbReference type="Pfam" id="PF00270">
    <property type="entry name" value="DEAD"/>
    <property type="match status" value="1"/>
</dbReference>
<name>A0ABQ8YNN4_9EUKA</name>
<dbReference type="InterPro" id="IPR000629">
    <property type="entry name" value="RNA-helicase_DEAD-box_CS"/>
</dbReference>
<gene>
    <name evidence="13" type="ORF">M0813_19875</name>
</gene>
<dbReference type="InterPro" id="IPR014001">
    <property type="entry name" value="Helicase_ATP-bd"/>
</dbReference>
<keyword evidence="2" id="KW-0547">Nucleotide-binding</keyword>
<feature type="compositionally biased region" description="Basic and acidic residues" evidence="9">
    <location>
        <begin position="373"/>
        <end position="427"/>
    </location>
</feature>
<dbReference type="InterPro" id="IPR027417">
    <property type="entry name" value="P-loop_NTPase"/>
</dbReference>
<dbReference type="SMART" id="SM00490">
    <property type="entry name" value="HELICc"/>
    <property type="match status" value="1"/>
</dbReference>
<dbReference type="EMBL" id="JAOAOG010000140">
    <property type="protein sequence ID" value="KAJ6246115.1"/>
    <property type="molecule type" value="Genomic_DNA"/>
</dbReference>
<feature type="compositionally biased region" description="Low complexity" evidence="9">
    <location>
        <begin position="978"/>
        <end position="988"/>
    </location>
</feature>
<dbReference type="InterPro" id="IPR011545">
    <property type="entry name" value="DEAD/DEAH_box_helicase_dom"/>
</dbReference>
<evidence type="ECO:0000259" key="12">
    <source>
        <dbReference type="PROSITE" id="PS51195"/>
    </source>
</evidence>
<dbReference type="Pfam" id="PF00271">
    <property type="entry name" value="Helicase_C"/>
    <property type="match status" value="1"/>
</dbReference>
<feature type="compositionally biased region" description="Basic and acidic residues" evidence="9">
    <location>
        <begin position="125"/>
        <end position="146"/>
    </location>
</feature>
<feature type="compositionally biased region" description="Basic and acidic residues" evidence="9">
    <location>
        <begin position="350"/>
        <end position="359"/>
    </location>
</feature>
<keyword evidence="3" id="KW-0378">Hydrolase</keyword>
<feature type="compositionally biased region" description="Low complexity" evidence="9">
    <location>
        <begin position="362"/>
        <end position="372"/>
    </location>
</feature>